<accession>A0ABY1RT74</accession>
<feature type="region of interest" description="Disordered" evidence="1">
    <location>
        <begin position="1"/>
        <end position="32"/>
    </location>
</feature>
<organism evidence="2 3">
    <name type="scientific">Xanthomonas fragariae</name>
    <dbReference type="NCBI Taxonomy" id="48664"/>
    <lineage>
        <taxon>Bacteria</taxon>
        <taxon>Pseudomonadati</taxon>
        <taxon>Pseudomonadota</taxon>
        <taxon>Gammaproteobacteria</taxon>
        <taxon>Lysobacterales</taxon>
        <taxon>Lysobacteraceae</taxon>
        <taxon>Xanthomonas</taxon>
    </lineage>
</organism>
<name>A0ABY1RT74_9XANT</name>
<evidence type="ECO:0000313" key="3">
    <source>
        <dbReference type="Proteomes" id="UP000195877"/>
    </source>
</evidence>
<gene>
    <name evidence="2" type="ORF">PD885_03270</name>
</gene>
<evidence type="ECO:0000256" key="1">
    <source>
        <dbReference type="SAM" id="MobiDB-lite"/>
    </source>
</evidence>
<sequence>MTSRTKLAAKLKTRTRLGDQGDNATRKPISMPGTSAEEACYAQVRSLPLGAWFEFASNQQAICAGNGCPGIARRQATHCS</sequence>
<proteinExistence type="predicted"/>
<protein>
    <submittedName>
        <fullName evidence="2">Uncharacterized protein</fullName>
    </submittedName>
</protein>
<dbReference type="Proteomes" id="UP000195877">
    <property type="component" value="Chromosome 1"/>
</dbReference>
<evidence type="ECO:0000313" key="2">
    <source>
        <dbReference type="EMBL" id="SMR00491.1"/>
    </source>
</evidence>
<dbReference type="EMBL" id="LT853882">
    <property type="protein sequence ID" value="SMR00491.1"/>
    <property type="molecule type" value="Genomic_DNA"/>
</dbReference>
<reference evidence="2 3" key="1">
    <citation type="submission" date="2017-05" db="EMBL/GenBank/DDBJ databases">
        <authorList>
            <person name="Blom J."/>
        </authorList>
    </citation>
    <scope>NUCLEOTIDE SEQUENCE [LARGE SCALE GENOMIC DNA]</scope>
    <source>
        <strain evidence="2">PD885</strain>
    </source>
</reference>
<keyword evidence="3" id="KW-1185">Reference proteome</keyword>